<dbReference type="InterPro" id="IPR043128">
    <property type="entry name" value="Rev_trsase/Diguanyl_cyclase"/>
</dbReference>
<dbReference type="PANTHER" id="PTHR24559">
    <property type="entry name" value="TRANSPOSON TY3-I GAG-POL POLYPROTEIN"/>
    <property type="match status" value="1"/>
</dbReference>
<dbReference type="EMBL" id="BKCJ010004256">
    <property type="protein sequence ID" value="GEU59933.1"/>
    <property type="molecule type" value="Genomic_DNA"/>
</dbReference>
<protein>
    <submittedName>
        <fullName evidence="4">Putative reverse transcriptase domain-containing protein</fullName>
    </submittedName>
</protein>
<keyword evidence="4" id="KW-0808">Transferase</keyword>
<dbReference type="InterPro" id="IPR000477">
    <property type="entry name" value="RT_dom"/>
</dbReference>
<dbReference type="PROSITE" id="PS50158">
    <property type="entry name" value="ZF_CCHC"/>
    <property type="match status" value="1"/>
</dbReference>
<feature type="domain" description="CCHC-type" evidence="3">
    <location>
        <begin position="163"/>
        <end position="179"/>
    </location>
</feature>
<reference evidence="4" key="1">
    <citation type="journal article" date="2019" name="Sci. Rep.">
        <title>Draft genome of Tanacetum cinerariifolium, the natural source of mosquito coil.</title>
        <authorList>
            <person name="Yamashiro T."/>
            <person name="Shiraishi A."/>
            <person name="Satake H."/>
            <person name="Nakayama K."/>
        </authorList>
    </citation>
    <scope>NUCLEOTIDE SEQUENCE</scope>
</reference>
<dbReference type="GO" id="GO:0000725">
    <property type="term" value="P:recombinational repair"/>
    <property type="evidence" value="ECO:0007669"/>
    <property type="project" value="InterPro"/>
</dbReference>
<dbReference type="Gene3D" id="4.10.60.10">
    <property type="entry name" value="Zinc finger, CCHC-type"/>
    <property type="match status" value="1"/>
</dbReference>
<dbReference type="GO" id="GO:0003676">
    <property type="term" value="F:nucleic acid binding"/>
    <property type="evidence" value="ECO:0007669"/>
    <property type="project" value="InterPro"/>
</dbReference>
<evidence type="ECO:0000313" key="4">
    <source>
        <dbReference type="EMBL" id="GEU59933.1"/>
    </source>
</evidence>
<feature type="compositionally biased region" description="Low complexity" evidence="2">
    <location>
        <begin position="111"/>
        <end position="129"/>
    </location>
</feature>
<organism evidence="4">
    <name type="scientific">Tanacetum cinerariifolium</name>
    <name type="common">Dalmatian daisy</name>
    <name type="synonym">Chrysanthemum cinerariifolium</name>
    <dbReference type="NCBI Taxonomy" id="118510"/>
    <lineage>
        <taxon>Eukaryota</taxon>
        <taxon>Viridiplantae</taxon>
        <taxon>Streptophyta</taxon>
        <taxon>Embryophyta</taxon>
        <taxon>Tracheophyta</taxon>
        <taxon>Spermatophyta</taxon>
        <taxon>Magnoliopsida</taxon>
        <taxon>eudicotyledons</taxon>
        <taxon>Gunneridae</taxon>
        <taxon>Pentapetalae</taxon>
        <taxon>asterids</taxon>
        <taxon>campanulids</taxon>
        <taxon>Asterales</taxon>
        <taxon>Asteraceae</taxon>
        <taxon>Asteroideae</taxon>
        <taxon>Anthemideae</taxon>
        <taxon>Anthemidinae</taxon>
        <taxon>Tanacetum</taxon>
    </lineage>
</organism>
<keyword evidence="4" id="KW-0548">Nucleotidyltransferase</keyword>
<dbReference type="InterPro" id="IPR018289">
    <property type="entry name" value="MULE_transposase_dom"/>
</dbReference>
<keyword evidence="1" id="KW-0862">Zinc</keyword>
<dbReference type="Pfam" id="PF00098">
    <property type="entry name" value="zf-CCHC"/>
    <property type="match status" value="1"/>
</dbReference>
<dbReference type="InterPro" id="IPR043502">
    <property type="entry name" value="DNA/RNA_pol_sf"/>
</dbReference>
<dbReference type="GO" id="GO:0003964">
    <property type="term" value="F:RNA-directed DNA polymerase activity"/>
    <property type="evidence" value="ECO:0007669"/>
    <property type="project" value="UniProtKB-KW"/>
</dbReference>
<dbReference type="InterPro" id="IPR036875">
    <property type="entry name" value="Znf_CCHC_sf"/>
</dbReference>
<name>A0A6L2LDT1_TANCI</name>
<dbReference type="Gene3D" id="3.30.70.270">
    <property type="match status" value="1"/>
</dbReference>
<dbReference type="Pfam" id="PF00078">
    <property type="entry name" value="RVT_1"/>
    <property type="match status" value="1"/>
</dbReference>
<dbReference type="SUPFAM" id="SSF56672">
    <property type="entry name" value="DNA/RNA polymerases"/>
    <property type="match status" value="1"/>
</dbReference>
<evidence type="ECO:0000256" key="2">
    <source>
        <dbReference type="SAM" id="MobiDB-lite"/>
    </source>
</evidence>
<keyword evidence="1" id="KW-0479">Metal-binding</keyword>
<evidence type="ECO:0000259" key="3">
    <source>
        <dbReference type="PROSITE" id="PS50158"/>
    </source>
</evidence>
<gene>
    <name evidence="4" type="ORF">Tci_031911</name>
</gene>
<dbReference type="GO" id="GO:0008270">
    <property type="term" value="F:zinc ion binding"/>
    <property type="evidence" value="ECO:0007669"/>
    <property type="project" value="UniProtKB-KW"/>
</dbReference>
<dbReference type="InterPro" id="IPR001878">
    <property type="entry name" value="Znf_CCHC"/>
</dbReference>
<accession>A0A6L2LDT1</accession>
<comment type="caution">
    <text evidence="4">The sequence shown here is derived from an EMBL/GenBank/DDBJ whole genome shotgun (WGS) entry which is preliminary data.</text>
</comment>
<dbReference type="CDD" id="cd01647">
    <property type="entry name" value="RT_LTR"/>
    <property type="match status" value="1"/>
</dbReference>
<evidence type="ECO:0000256" key="1">
    <source>
        <dbReference type="PROSITE-ProRule" id="PRU00047"/>
    </source>
</evidence>
<dbReference type="AlphaFoldDB" id="A0A6L2LDT1"/>
<dbReference type="Pfam" id="PF15072">
    <property type="entry name" value="HROB"/>
    <property type="match status" value="1"/>
</dbReference>
<dbReference type="Gene3D" id="3.10.10.10">
    <property type="entry name" value="HIV Type 1 Reverse Transcriptase, subunit A, domain 1"/>
    <property type="match status" value="1"/>
</dbReference>
<dbReference type="SMART" id="SM00343">
    <property type="entry name" value="ZnF_C2HC"/>
    <property type="match status" value="2"/>
</dbReference>
<dbReference type="PANTHER" id="PTHR24559:SF427">
    <property type="entry name" value="RNA-DIRECTED DNA POLYMERASE"/>
    <property type="match status" value="1"/>
</dbReference>
<keyword evidence="1" id="KW-0863">Zinc-finger</keyword>
<dbReference type="InterPro" id="IPR058570">
    <property type="entry name" value="HROB_OB"/>
</dbReference>
<dbReference type="InterPro" id="IPR053134">
    <property type="entry name" value="RNA-dir_DNA_polymerase"/>
</dbReference>
<proteinExistence type="predicted"/>
<sequence length="882" mass="101058">MKMMTDKYCPRNEIKKLEMEIWDLKVKGTDLASYTQCFQELALLCRGMFSEESDKIEKYIGGLLDMIHRSVVASKPKTMQEAVEIATELMDKKIRTFVERETSSKRKFKNTSRNTQNQQQQSNKRQNTSRIYTAASGKKKQYGGSKPLCAKCNYHHDGPCAPKCHNCNKVGHFARDCRNTANTNNANNQRGTGLGQKPTCYKYGVQGHFKRECPKLKKNNNHGNQGGRNNAPARVYAVGRTGTDTDANVMTVIACAEKIVRIPWGNETLIIHGDGSNQGNATRLNIISCTKKEKYMMKGFPIFLAHITTKEVEDKSKKKQLEDVPIVQNLPEVFPEDFPARVPYRLAPPEMKELVEQLKELSDKGFIRPSSSPWGAPVLFVKKKHGSFRICIDSREINKLTVKNRYPLPRIDDLFDQLQGSSIYSKIDLRSGYHQLRVREEDVPNTAFKTRYRHYEFQVMPFGLTNAPAVFMDLMNRSSTIYKGKKIMTDMNARFKIDIPCSQNWRAKCYALQLLRWTPEESFAELPLYYHNLKLKNQGTITHIETDEDKFEFFFLAVSAMIRTFVLHMRPLIIIDGAHIKGEFLGTMYLAVVMDGNNQILQLSYGVGKSETFRSWDWFLTKLKKCIIGKQDHLTIISDGVVSIASAIKNVFPNAFHGRCCRHLLMNLREKCPRFISKEELFWKACKAYQILDFEERFSTLRDWLPSIANKLDMISLEKWARVHFPSMMIDWFIKSLQQWIIPGPAGILQLVQLRKTTEIRGGGHNDEMLTQEEYRNWLFGDMKTFIKNGKLKKVVAVIKSCTPNMLGDLTVTLKDLSGMIYGTIHYKVLNDEVYGKAISVGAVLILRNVSVFSPKLSGHYLNITLKNIVKVFHKDTSAVKL</sequence>
<keyword evidence="4" id="KW-0695">RNA-directed DNA polymerase</keyword>
<dbReference type="Pfam" id="PF10551">
    <property type="entry name" value="MULE"/>
    <property type="match status" value="1"/>
</dbReference>
<dbReference type="SUPFAM" id="SSF57756">
    <property type="entry name" value="Retrovirus zinc finger-like domains"/>
    <property type="match status" value="1"/>
</dbReference>
<feature type="region of interest" description="Disordered" evidence="2">
    <location>
        <begin position="100"/>
        <end position="129"/>
    </location>
</feature>